<feature type="region of interest" description="Disordered" evidence="2">
    <location>
        <begin position="888"/>
        <end position="920"/>
    </location>
</feature>
<name>D7FHB0_ECTSI</name>
<feature type="region of interest" description="Disordered" evidence="2">
    <location>
        <begin position="419"/>
        <end position="516"/>
    </location>
</feature>
<keyword evidence="4" id="KW-1185">Reference proteome</keyword>
<dbReference type="Proteomes" id="UP000002630">
    <property type="component" value="Linkage Group LG09"/>
</dbReference>
<dbReference type="PANTHER" id="PTHR15665">
    <property type="entry name" value="ASTEROID PROTEIN"/>
    <property type="match status" value="1"/>
</dbReference>
<feature type="compositionally biased region" description="Basic and acidic residues" evidence="2">
    <location>
        <begin position="780"/>
        <end position="794"/>
    </location>
</feature>
<evidence type="ECO:0000256" key="1">
    <source>
        <dbReference type="ARBA" id="ARBA00007398"/>
    </source>
</evidence>
<dbReference type="InterPro" id="IPR026832">
    <property type="entry name" value="Asteroid"/>
</dbReference>
<feature type="region of interest" description="Disordered" evidence="2">
    <location>
        <begin position="294"/>
        <end position="323"/>
    </location>
</feature>
<feature type="compositionally biased region" description="Low complexity" evidence="2">
    <location>
        <begin position="311"/>
        <end position="323"/>
    </location>
</feature>
<dbReference type="SUPFAM" id="SSF88723">
    <property type="entry name" value="PIN domain-like"/>
    <property type="match status" value="1"/>
</dbReference>
<dbReference type="STRING" id="2880.D7FHB0"/>
<evidence type="ECO:0000313" key="4">
    <source>
        <dbReference type="Proteomes" id="UP000002630"/>
    </source>
</evidence>
<feature type="compositionally biased region" description="Low complexity" evidence="2">
    <location>
        <begin position="732"/>
        <end position="743"/>
    </location>
</feature>
<feature type="compositionally biased region" description="Polar residues" evidence="2">
    <location>
        <begin position="433"/>
        <end position="449"/>
    </location>
</feature>
<feature type="compositionally biased region" description="Pro residues" evidence="2">
    <location>
        <begin position="744"/>
        <end position="759"/>
    </location>
</feature>
<protein>
    <recommendedName>
        <fullName evidence="5">XPG-I domain-containing protein</fullName>
    </recommendedName>
</protein>
<dbReference type="OrthoDB" id="6022536at2759"/>
<feature type="compositionally biased region" description="Basic and acidic residues" evidence="2">
    <location>
        <begin position="1070"/>
        <end position="1081"/>
    </location>
</feature>
<sequence>MGVRGLSSYVTGCQRACSEHVDLNYGGSDRDTPSASDQRDDPVSLAVDGLALVYHIMQNAGAHDLCLELGCDYRSLHDALLGYLSALTNAGVSLLVVVDGMQDCEKEATTLERRRSQAADASEAMVLMQPGGEGTDAAFLQQHCSSLLPLFAVETLMAACISAGVSIRSADREADPELAAACQGNTRSVDGGRGQHRCPELDDAGGGVGVKGGCDAVLSNDSDFLVMDIPGYIPFWSLGVGADGSAGALVFRRTLVAARLGIPADWMPDLACLVGNDWIQPENHVHRIIMQSAATSGGSNNGHERKRKGAAAHNAGALASSSAPWRRGCNGNGISSSNGLTVSASAKHLVEATARYLSEFLRHTQVPRDRCGANDAVSPSQVGPATHGDDRGHLLAGEADQSMTRELCARFFPALTAGRNGGESGAEGAHGQDQASPQTGLAGTSSTKSAGHRAPKQQRASRARKGKGHKNKRPSGNDRVGGSTTGCGSRGGQRDAGIGEEDAAREEMDAVGEEEDGESFLRGFLAARLHYEVPPFRAAGEDQAEDETLSPPLSTTGFAATVSGRGLVLSRVGLRAGIWAPPEIAQAVLEGVFWCRMMLEDSVALENAVDEPAADSTEPTRPTGTDATPSGTPASHSSAFASFSGVRKGIYEVYLAQLVGVWTAGCFSSAATQDDHSRDRSMVVATQGFLNNSAGNSAQSAVLGFRERCAAFDSGGSAVPRREPQTAAASLPEASTASTQAPAPASPPAPAPTPSPPPQAVAAAAVEPLGSRQVVAGGSDKQHQGGDKPRRFNENDALGPRAAAVAGRRRHDLPPGRVTREGDEFVVREFRRVGTGVKAFRVVCKVPASLRLSASTSLPMRWTLCLSTLGLARRDNRLLTALMDSEVHGRPRTASGSGKNYSRTDSDGTEVSQGSNRAGRPPIRLTAVALVAALLLSGNTSTLTSSGRGEETSATAKASLSLGSWRRAIGVSSDGNGVRGGREGSLCCAVPYHVDDVFCHCKVVEIGDWVPWEFQCEDEEVLSKSEELQEIVPSPPRGGKYGGLKGEQKPPNAEPKRPEVGKNNNIGGGHGEEKTSGEKPRQIYRKIRLRTSVSSPFGTSHNDALQGHTLSESEDEVTYTETDCISKLPMFRGNLVVKTTFRVTRSEDDPENSVRVKVTVVVRDVKLIRGMGWLMSKAVQKSVRDGGKKQAANTMNAMVLEAKPDRELGGSGSQA</sequence>
<feature type="region of interest" description="Disordered" evidence="2">
    <location>
        <begin position="776"/>
        <end position="818"/>
    </location>
</feature>
<feature type="region of interest" description="Disordered" evidence="2">
    <location>
        <begin position="610"/>
        <end position="638"/>
    </location>
</feature>
<feature type="compositionally biased region" description="Polar residues" evidence="2">
    <location>
        <begin position="617"/>
        <end position="633"/>
    </location>
</feature>
<gene>
    <name evidence="3" type="ORF">Esi_0107_0005</name>
</gene>
<feature type="compositionally biased region" description="Basic residues" evidence="2">
    <location>
        <begin position="450"/>
        <end position="473"/>
    </location>
</feature>
<comment type="similarity">
    <text evidence="1">Belongs to the asteroid family.</text>
</comment>
<evidence type="ECO:0000256" key="2">
    <source>
        <dbReference type="SAM" id="MobiDB-lite"/>
    </source>
</evidence>
<proteinExistence type="inferred from homology"/>
<dbReference type="EMBL" id="FN647757">
    <property type="protein sequence ID" value="CBJ28477.1"/>
    <property type="molecule type" value="Genomic_DNA"/>
</dbReference>
<dbReference type="EMBL" id="FN649734">
    <property type="protein sequence ID" value="CBJ28477.1"/>
    <property type="molecule type" value="Genomic_DNA"/>
</dbReference>
<feature type="compositionally biased region" description="Acidic residues" evidence="2">
    <location>
        <begin position="498"/>
        <end position="516"/>
    </location>
</feature>
<dbReference type="PANTHER" id="PTHR15665:SF1">
    <property type="entry name" value="PROTEIN ASTEROID HOMOLOG 1"/>
    <property type="match status" value="1"/>
</dbReference>
<evidence type="ECO:0008006" key="5">
    <source>
        <dbReference type="Google" id="ProtNLM"/>
    </source>
</evidence>
<reference evidence="3 4" key="1">
    <citation type="journal article" date="2010" name="Nature">
        <title>The Ectocarpus genome and the independent evolution of multicellularity in brown algae.</title>
        <authorList>
            <person name="Cock J.M."/>
            <person name="Sterck L."/>
            <person name="Rouze P."/>
            <person name="Scornet D."/>
            <person name="Allen A.E."/>
            <person name="Amoutzias G."/>
            <person name="Anthouard V."/>
            <person name="Artiguenave F."/>
            <person name="Aury J.M."/>
            <person name="Badger J.H."/>
            <person name="Beszteri B."/>
            <person name="Billiau K."/>
            <person name="Bonnet E."/>
            <person name="Bothwell J.H."/>
            <person name="Bowler C."/>
            <person name="Boyen C."/>
            <person name="Brownlee C."/>
            <person name="Carrano C.J."/>
            <person name="Charrier B."/>
            <person name="Cho G.Y."/>
            <person name="Coelho S.M."/>
            <person name="Collen J."/>
            <person name="Corre E."/>
            <person name="Da Silva C."/>
            <person name="Delage L."/>
            <person name="Delaroque N."/>
            <person name="Dittami S.M."/>
            <person name="Doulbeau S."/>
            <person name="Elias M."/>
            <person name="Farnham G."/>
            <person name="Gachon C.M."/>
            <person name="Gschloessl B."/>
            <person name="Heesch S."/>
            <person name="Jabbari K."/>
            <person name="Jubin C."/>
            <person name="Kawai H."/>
            <person name="Kimura K."/>
            <person name="Kloareg B."/>
            <person name="Kupper F.C."/>
            <person name="Lang D."/>
            <person name="Le Bail A."/>
            <person name="Leblanc C."/>
            <person name="Lerouge P."/>
            <person name="Lohr M."/>
            <person name="Lopez P.J."/>
            <person name="Martens C."/>
            <person name="Maumus F."/>
            <person name="Michel G."/>
            <person name="Miranda-Saavedra D."/>
            <person name="Morales J."/>
            <person name="Moreau H."/>
            <person name="Motomura T."/>
            <person name="Nagasato C."/>
            <person name="Napoli C.A."/>
            <person name="Nelson D.R."/>
            <person name="Nyvall-Collen P."/>
            <person name="Peters A.F."/>
            <person name="Pommier C."/>
            <person name="Potin P."/>
            <person name="Poulain J."/>
            <person name="Quesneville H."/>
            <person name="Read B."/>
            <person name="Rensing S.A."/>
            <person name="Ritter A."/>
            <person name="Rousvoal S."/>
            <person name="Samanta M."/>
            <person name="Samson G."/>
            <person name="Schroeder D.C."/>
            <person name="Segurens B."/>
            <person name="Strittmatter M."/>
            <person name="Tonon T."/>
            <person name="Tregear J.W."/>
            <person name="Valentin K."/>
            <person name="von Dassow P."/>
            <person name="Yamagishi T."/>
            <person name="Van de Peer Y."/>
            <person name="Wincker P."/>
        </authorList>
    </citation>
    <scope>NUCLEOTIDE SEQUENCE [LARGE SCALE GENOMIC DNA]</scope>
    <source>
        <strain evidence="4">Ec32 / CCAP1310/4</strain>
    </source>
</reference>
<feature type="compositionally biased region" description="Polar residues" evidence="2">
    <location>
        <begin position="894"/>
        <end position="916"/>
    </location>
</feature>
<dbReference type="InParanoid" id="D7FHB0"/>
<evidence type="ECO:0000313" key="3">
    <source>
        <dbReference type="EMBL" id="CBJ28477.1"/>
    </source>
</evidence>
<feature type="region of interest" description="Disordered" evidence="2">
    <location>
        <begin position="1025"/>
        <end position="1081"/>
    </location>
</feature>
<feature type="region of interest" description="Disordered" evidence="2">
    <location>
        <begin position="370"/>
        <end position="393"/>
    </location>
</feature>
<dbReference type="Gene3D" id="3.40.50.1010">
    <property type="entry name" value="5'-nuclease"/>
    <property type="match status" value="1"/>
</dbReference>
<dbReference type="AlphaFoldDB" id="D7FHB0"/>
<feature type="region of interest" description="Disordered" evidence="2">
    <location>
        <begin position="714"/>
        <end position="762"/>
    </location>
</feature>
<organism evidence="3 4">
    <name type="scientific">Ectocarpus siliculosus</name>
    <name type="common">Brown alga</name>
    <name type="synonym">Conferva siliculosa</name>
    <dbReference type="NCBI Taxonomy" id="2880"/>
    <lineage>
        <taxon>Eukaryota</taxon>
        <taxon>Sar</taxon>
        <taxon>Stramenopiles</taxon>
        <taxon>Ochrophyta</taxon>
        <taxon>PX clade</taxon>
        <taxon>Phaeophyceae</taxon>
        <taxon>Ectocarpales</taxon>
        <taxon>Ectocarpaceae</taxon>
        <taxon>Ectocarpus</taxon>
    </lineage>
</organism>
<dbReference type="InterPro" id="IPR029060">
    <property type="entry name" value="PIN-like_dom_sf"/>
</dbReference>
<accession>D7FHB0</accession>